<dbReference type="Proteomes" id="UP000252405">
    <property type="component" value="Unassembled WGS sequence"/>
</dbReference>
<name>A0A368TRM7_9GAMM</name>
<accession>A0A368TRM7</accession>
<protein>
    <submittedName>
        <fullName evidence="1">Uncharacterized protein</fullName>
    </submittedName>
</protein>
<evidence type="ECO:0000313" key="1">
    <source>
        <dbReference type="EMBL" id="RCV86887.1"/>
    </source>
</evidence>
<organism evidence="1 2">
    <name type="scientific">Billgrantia montanilacus</name>
    <dbReference type="NCBI Taxonomy" id="2282305"/>
    <lineage>
        <taxon>Bacteria</taxon>
        <taxon>Pseudomonadati</taxon>
        <taxon>Pseudomonadota</taxon>
        <taxon>Gammaproteobacteria</taxon>
        <taxon>Oceanospirillales</taxon>
        <taxon>Halomonadaceae</taxon>
        <taxon>Billgrantia</taxon>
    </lineage>
</organism>
<reference evidence="1 2" key="1">
    <citation type="submission" date="2018-07" db="EMBL/GenBank/DDBJ databases">
        <title>Halomonas montanilacus sp. nov., isolated from Lake Pengyan on Tibetan Plateau.</title>
        <authorList>
            <person name="Lu H."/>
            <person name="Xing P."/>
            <person name="Wu Q."/>
        </authorList>
    </citation>
    <scope>NUCLEOTIDE SEQUENCE [LARGE SCALE GENOMIC DNA]</scope>
    <source>
        <strain evidence="1 2">PYC7W</strain>
    </source>
</reference>
<gene>
    <name evidence="1" type="ORF">DU505_18825</name>
</gene>
<keyword evidence="2" id="KW-1185">Reference proteome</keyword>
<dbReference type="RefSeq" id="WP_114480512.1">
    <property type="nucleotide sequence ID" value="NZ_QPII01000019.1"/>
</dbReference>
<dbReference type="AlphaFoldDB" id="A0A368TRM7"/>
<proteinExistence type="predicted"/>
<comment type="caution">
    <text evidence="1">The sequence shown here is derived from an EMBL/GenBank/DDBJ whole genome shotgun (WGS) entry which is preliminary data.</text>
</comment>
<sequence>MTLIETVLGAEPIAYMDWSRPLLLRSLGLDAQIRTANPFDSPMADRYEAGELTGTESPELYGMVPPEGCRLLTSGPSEDGELIWAIYVRPVTRLGERFLEEISGADCREVTA</sequence>
<evidence type="ECO:0000313" key="2">
    <source>
        <dbReference type="Proteomes" id="UP000252405"/>
    </source>
</evidence>
<dbReference type="OrthoDB" id="6165407at2"/>
<dbReference type="EMBL" id="QPII01000019">
    <property type="protein sequence ID" value="RCV86887.1"/>
    <property type="molecule type" value="Genomic_DNA"/>
</dbReference>